<dbReference type="Pfam" id="PF06863">
    <property type="entry name" value="DUF1254"/>
    <property type="match status" value="1"/>
</dbReference>
<dbReference type="STRING" id="463025.BAU08_24240"/>
<feature type="signal peptide" evidence="1">
    <location>
        <begin position="1"/>
        <end position="27"/>
    </location>
</feature>
<feature type="chain" id="PRO_5008258490" description="DUF1254 domain-containing protein" evidence="1">
    <location>
        <begin position="28"/>
        <end position="520"/>
    </location>
</feature>
<dbReference type="Gene3D" id="2.60.120.600">
    <property type="entry name" value="Domain of unknown function DUF1214, C-terminal domain"/>
    <property type="match status" value="1"/>
</dbReference>
<feature type="domain" description="DUF1214" evidence="2">
    <location>
        <begin position="398"/>
        <end position="504"/>
    </location>
</feature>
<name>A0A193G217_9BORD</name>
<dbReference type="InterPro" id="IPR037049">
    <property type="entry name" value="DUF1214_C_sf"/>
</dbReference>
<dbReference type="InterPro" id="IPR010679">
    <property type="entry name" value="DUF1254"/>
</dbReference>
<gene>
    <name evidence="4" type="ORF">BAU08_24240</name>
</gene>
<evidence type="ECO:0000259" key="3">
    <source>
        <dbReference type="Pfam" id="PF06863"/>
    </source>
</evidence>
<accession>A0A193G217</accession>
<dbReference type="PANTHER" id="PTHR36509:SF2">
    <property type="entry name" value="BLL3101 PROTEIN"/>
    <property type="match status" value="1"/>
</dbReference>
<dbReference type="Proteomes" id="UP000092213">
    <property type="component" value="Chromosome"/>
</dbReference>
<dbReference type="Gene3D" id="2.60.40.1610">
    <property type="entry name" value="Domain of unknown function DUF1254"/>
    <property type="match status" value="1"/>
</dbReference>
<dbReference type="SUPFAM" id="SSF160935">
    <property type="entry name" value="VPA0735-like"/>
    <property type="match status" value="1"/>
</dbReference>
<reference evidence="4 5" key="1">
    <citation type="submission" date="2016-06" db="EMBL/GenBank/DDBJ databases">
        <title>Complete genome sequences of Bordetella bronchialis and Bordetella flabilis.</title>
        <authorList>
            <person name="LiPuma J.J."/>
            <person name="Spilker T."/>
        </authorList>
    </citation>
    <scope>NUCLEOTIDE SEQUENCE [LARGE SCALE GENOMIC DNA]</scope>
    <source>
        <strain evidence="4 5">AU17976</strain>
    </source>
</reference>
<dbReference type="RefSeq" id="WP_066672135.1">
    <property type="nucleotide sequence ID" value="NZ_CP016171.1"/>
</dbReference>
<evidence type="ECO:0008006" key="6">
    <source>
        <dbReference type="Google" id="ProtNLM"/>
    </source>
</evidence>
<evidence type="ECO:0000259" key="2">
    <source>
        <dbReference type="Pfam" id="PF06742"/>
    </source>
</evidence>
<organism evidence="4 5">
    <name type="scientific">Bordetella bronchialis</name>
    <dbReference type="NCBI Taxonomy" id="463025"/>
    <lineage>
        <taxon>Bacteria</taxon>
        <taxon>Pseudomonadati</taxon>
        <taxon>Pseudomonadota</taxon>
        <taxon>Betaproteobacteria</taxon>
        <taxon>Burkholderiales</taxon>
        <taxon>Alcaligenaceae</taxon>
        <taxon>Bordetella</taxon>
    </lineage>
</organism>
<evidence type="ECO:0000313" key="4">
    <source>
        <dbReference type="EMBL" id="ANN74052.1"/>
    </source>
</evidence>
<protein>
    <recommendedName>
        <fullName evidence="6">DUF1254 domain-containing protein</fullName>
    </recommendedName>
</protein>
<feature type="domain" description="DUF1254" evidence="3">
    <location>
        <begin position="95"/>
        <end position="225"/>
    </location>
</feature>
<proteinExistence type="predicted"/>
<dbReference type="PANTHER" id="PTHR36509">
    <property type="entry name" value="BLL3101 PROTEIN"/>
    <property type="match status" value="1"/>
</dbReference>
<sequence>MPIASHSGKWRLAALACIFGVSGIASAQAPQPTLRMTTQPVAPVPASVPSAPMSAAELHDAAVDAYIYAYPMVLMELTRRNTTSVSSPADGKAPMNQFGHKTAFPDAQTPNARWPNTDTLYSSMWYDVSNGPLIVRVPDAGDRFYVLSLMDMWTDVFASRGTRTNGNGPQAFAIVGPYWNGTLPPGIDVVRSPTSMGWVVGHVQTRGQADYPAVNQWQANIGVTPYVAPPAPPVPGGRTPPGSLTPMRPLPPGARPGPAMPMASAYTPTTQVAPSAAPPVEQVAGMDAATFFGLFADAVRNNPPHANDYPMLDRLRRIGLGTTAPVAFSQLDPAVQQALTQAGPEAGRRIADYVSRLGSGMNGWNTVTGGIGTYGTNYLRRAAVAYAGLGAGLPEDILYPVTLIDSDGDLLTADDDYVLHFDKGQLPPANAFWSLNLYGPNQTFVENQARRYAIRSTDNLRYNADGSLDIYIQRRAPRGERQANWLPAPESGPFMLNMRLYWPRDIALDQQWAPPPVQDN</sequence>
<dbReference type="EMBL" id="CP016171">
    <property type="protein sequence ID" value="ANN74052.1"/>
    <property type="molecule type" value="Genomic_DNA"/>
</dbReference>
<dbReference type="AlphaFoldDB" id="A0A193G217"/>
<evidence type="ECO:0000256" key="1">
    <source>
        <dbReference type="SAM" id="SignalP"/>
    </source>
</evidence>
<dbReference type="InterPro" id="IPR010621">
    <property type="entry name" value="DUF1214"/>
</dbReference>
<evidence type="ECO:0000313" key="5">
    <source>
        <dbReference type="Proteomes" id="UP000092213"/>
    </source>
</evidence>
<keyword evidence="1" id="KW-0732">Signal</keyword>
<dbReference type="Pfam" id="PF06742">
    <property type="entry name" value="DUF1214"/>
    <property type="match status" value="1"/>
</dbReference>
<dbReference type="InterPro" id="IPR037050">
    <property type="entry name" value="DUF1254_sf"/>
</dbReference>